<gene>
    <name evidence="1" type="ORF">A7J08_10395</name>
</gene>
<proteinExistence type="predicted"/>
<dbReference type="Proteomes" id="UP000323128">
    <property type="component" value="Plasmid pSRD478_2"/>
</dbReference>
<keyword evidence="1" id="KW-0614">Plasmid</keyword>
<sequence>MGDLDSLEKFYKEISDKKIYQQFFEMFRLLESAVVELAELNGHSSKEPISPSLFCLEHGISFDERGKIIVMLNKLISENRDIDSSALKLELIKKVPKLDSFSDEVILGMITTFRKTYVIEED</sequence>
<accession>A0ACD4ULL9</accession>
<organism evidence="1 2">
    <name type="scientific">Streptococcus suis</name>
    <dbReference type="NCBI Taxonomy" id="1307"/>
    <lineage>
        <taxon>Bacteria</taxon>
        <taxon>Bacillati</taxon>
        <taxon>Bacillota</taxon>
        <taxon>Bacilli</taxon>
        <taxon>Lactobacillales</taxon>
        <taxon>Streptococcaceae</taxon>
        <taxon>Streptococcus</taxon>
    </lineage>
</organism>
<geneLocation type="plasmid" evidence="1 2">
    <name>pSRD478_2</name>
</geneLocation>
<name>A0ACD4ULL9_STRSU</name>
<reference evidence="1 2" key="1">
    <citation type="journal article" date="2021" name="Front. Microbiol.">
        <title>Comparative Virulence and Genomic Analysis of Streptococcus suis Isolates.</title>
        <authorList>
            <person name="Nicholson T.L."/>
            <person name="Waack U."/>
            <person name="Anderson T.K."/>
            <person name="Bayles D.O."/>
            <person name="Zaia S.R."/>
            <person name="Goertz I."/>
            <person name="Eppinger M."/>
            <person name="Hau S.J."/>
            <person name="Brockmeier S.L."/>
            <person name="Shore S.M."/>
        </authorList>
    </citation>
    <scope>NUCLEOTIDE SEQUENCE [LARGE SCALE GENOMIC DNA]</scope>
    <source>
        <strain evidence="1 2">SRD478</strain>
    </source>
</reference>
<evidence type="ECO:0000313" key="2">
    <source>
        <dbReference type="Proteomes" id="UP000323128"/>
    </source>
</evidence>
<protein>
    <submittedName>
        <fullName evidence="1">Uncharacterized protein</fullName>
    </submittedName>
</protein>
<evidence type="ECO:0000313" key="1">
    <source>
        <dbReference type="EMBL" id="WLD56224.1"/>
    </source>
</evidence>
<dbReference type="EMBL" id="CP030012">
    <property type="protein sequence ID" value="WLD56224.1"/>
    <property type="molecule type" value="Genomic_DNA"/>
</dbReference>